<accession>A0A5R9Q596</accession>
<reference evidence="5 6" key="1">
    <citation type="submission" date="2018-01" db="EMBL/GenBank/DDBJ databases">
        <title>Co-occurrence of chitin degradation, pigmentation and bioactivity in marine Pseudoalteromonas.</title>
        <authorList>
            <person name="Paulsen S."/>
            <person name="Gram L."/>
            <person name="Machado H."/>
        </authorList>
    </citation>
    <scope>NUCLEOTIDE SEQUENCE [LARGE SCALE GENOMIC DNA]</scope>
    <source>
        <strain evidence="5 6">S3663</strain>
    </source>
</reference>
<dbReference type="OrthoDB" id="6283583at2"/>
<feature type="signal peptide" evidence="3">
    <location>
        <begin position="1"/>
        <end position="19"/>
    </location>
</feature>
<organism evidence="5 6">
    <name type="scientific">Pseudoalteromonas phenolica</name>
    <dbReference type="NCBI Taxonomy" id="161398"/>
    <lineage>
        <taxon>Bacteria</taxon>
        <taxon>Pseudomonadati</taxon>
        <taxon>Pseudomonadota</taxon>
        <taxon>Gammaproteobacteria</taxon>
        <taxon>Alteromonadales</taxon>
        <taxon>Pseudoalteromonadaceae</taxon>
        <taxon>Pseudoalteromonas</taxon>
    </lineage>
</organism>
<evidence type="ECO:0000256" key="3">
    <source>
        <dbReference type="SAM" id="SignalP"/>
    </source>
</evidence>
<dbReference type="AlphaFoldDB" id="A0A5R9Q596"/>
<feature type="compositionally biased region" description="Polar residues" evidence="1">
    <location>
        <begin position="181"/>
        <end position="197"/>
    </location>
</feature>
<sequence length="444" mass="50923">MSNRIALFFLVVISFTSTAFQSNLSYEQCARFYKEYQSIAVKMGTATGVELQSLGNRYGRLQERLEAFCQHTEFSDSAKIKKSQEIQTKPQTQRLFSDDMKQQAWEAFYTAPSYCLSNPLSSINKLRCNNELTRFKELFEQQWQQNKDISLTQLEPNQQSGALELEQQNANSKGPELNKSPEINDTSTQSNSPSKLNENPKPITEQIGATTHVATEQDYQTPMTGLDTLFYYVEDYLYLLILLLLLLLSIKYILPSAKKLFTRHFSYVAVNKYLMKHLSVDDYTLYSKISLPIPSGMADIDELVLSPYGIFVISCQSQTGRIYADTTSEVWSEQIGKDRNNFPNPSRQQPMKLAGVKQLFGIEEHIHGLIVFDQEADFRTNMPNNVFHSGQLLAKIEHYEEKVFTEEQISHFVLLLSEYKPSNPFKDILNKIGDKTSQNSEWES</sequence>
<feature type="region of interest" description="Disordered" evidence="1">
    <location>
        <begin position="168"/>
        <end position="202"/>
    </location>
</feature>
<evidence type="ECO:0000256" key="2">
    <source>
        <dbReference type="SAM" id="Phobius"/>
    </source>
</evidence>
<dbReference type="RefSeq" id="WP_138479612.1">
    <property type="nucleotide sequence ID" value="NZ_PPSW01000007.1"/>
</dbReference>
<evidence type="ECO:0000313" key="6">
    <source>
        <dbReference type="Proteomes" id="UP000309186"/>
    </source>
</evidence>
<proteinExistence type="predicted"/>
<evidence type="ECO:0000256" key="1">
    <source>
        <dbReference type="SAM" id="MobiDB-lite"/>
    </source>
</evidence>
<dbReference type="EMBL" id="PPSW01000007">
    <property type="protein sequence ID" value="TLX48323.1"/>
    <property type="molecule type" value="Genomic_DNA"/>
</dbReference>
<keyword evidence="2" id="KW-1133">Transmembrane helix</keyword>
<protein>
    <recommendedName>
        <fullName evidence="4">NERD domain-containing protein</fullName>
    </recommendedName>
</protein>
<feature type="domain" description="NERD" evidence="4">
    <location>
        <begin position="263"/>
        <end position="379"/>
    </location>
</feature>
<dbReference type="Pfam" id="PF08378">
    <property type="entry name" value="NERD"/>
    <property type="match status" value="1"/>
</dbReference>
<dbReference type="PROSITE" id="PS50965">
    <property type="entry name" value="NERD"/>
    <property type="match status" value="1"/>
</dbReference>
<dbReference type="InterPro" id="IPR011528">
    <property type="entry name" value="NERD"/>
</dbReference>
<comment type="caution">
    <text evidence="5">The sequence shown here is derived from an EMBL/GenBank/DDBJ whole genome shotgun (WGS) entry which is preliminary data.</text>
</comment>
<keyword evidence="3" id="KW-0732">Signal</keyword>
<gene>
    <name evidence="5" type="ORF">C1E24_05880</name>
</gene>
<feature type="chain" id="PRO_5024382498" description="NERD domain-containing protein" evidence="3">
    <location>
        <begin position="20"/>
        <end position="444"/>
    </location>
</feature>
<name>A0A5R9Q596_9GAMM</name>
<dbReference type="Proteomes" id="UP000309186">
    <property type="component" value="Unassembled WGS sequence"/>
</dbReference>
<feature type="transmembrane region" description="Helical" evidence="2">
    <location>
        <begin position="236"/>
        <end position="254"/>
    </location>
</feature>
<evidence type="ECO:0000259" key="4">
    <source>
        <dbReference type="PROSITE" id="PS50965"/>
    </source>
</evidence>
<evidence type="ECO:0000313" key="5">
    <source>
        <dbReference type="EMBL" id="TLX48323.1"/>
    </source>
</evidence>
<keyword evidence="2" id="KW-0472">Membrane</keyword>
<keyword evidence="2" id="KW-0812">Transmembrane</keyword>